<reference evidence="7" key="1">
    <citation type="submission" date="2023-06" db="EMBL/GenBank/DDBJ databases">
        <title>Male Hemibagrus guttatus genome.</title>
        <authorList>
            <person name="Bian C."/>
        </authorList>
    </citation>
    <scope>NUCLEOTIDE SEQUENCE</scope>
    <source>
        <strain evidence="7">Male_cb2023</strain>
        <tissue evidence="7">Muscle</tissue>
    </source>
</reference>
<evidence type="ECO:0000259" key="4">
    <source>
        <dbReference type="Pfam" id="PF01498"/>
    </source>
</evidence>
<dbReference type="Proteomes" id="UP001274896">
    <property type="component" value="Unassembled WGS sequence"/>
</dbReference>
<name>A0AAE0Q074_9TELE</name>
<protein>
    <submittedName>
        <fullName evidence="7">Uncharacterized protein</fullName>
    </submittedName>
</protein>
<evidence type="ECO:0000256" key="3">
    <source>
        <dbReference type="SAM" id="MobiDB-lite"/>
    </source>
</evidence>
<dbReference type="Gene3D" id="3.30.70.270">
    <property type="match status" value="1"/>
</dbReference>
<feature type="coiled-coil region" evidence="2">
    <location>
        <begin position="1055"/>
        <end position="1089"/>
    </location>
</feature>
<dbReference type="Pfam" id="PF01498">
    <property type="entry name" value="HTH_Tnp_Tc3_2"/>
    <property type="match status" value="1"/>
</dbReference>
<feature type="coiled-coil region" evidence="2">
    <location>
        <begin position="572"/>
        <end position="746"/>
    </location>
</feature>
<feature type="domain" description="Transposase Tc1-like" evidence="4">
    <location>
        <begin position="398"/>
        <end position="467"/>
    </location>
</feature>
<feature type="coiled-coil region" evidence="2">
    <location>
        <begin position="106"/>
        <end position="294"/>
    </location>
</feature>
<dbReference type="Pfam" id="PF21771">
    <property type="entry name" value="CFAP58_CC"/>
    <property type="match status" value="2"/>
</dbReference>
<proteinExistence type="predicted"/>
<evidence type="ECO:0000259" key="5">
    <source>
        <dbReference type="Pfam" id="PF21771"/>
    </source>
</evidence>
<dbReference type="InterPro" id="IPR002492">
    <property type="entry name" value="Transposase_Tc1-like"/>
</dbReference>
<dbReference type="PANTHER" id="PTHR32083">
    <property type="entry name" value="CILIA AND FLAGELLA-ASSOCIATED PROTEIN 58-RELATED"/>
    <property type="match status" value="1"/>
</dbReference>
<dbReference type="PANTHER" id="PTHR32083:SF0">
    <property type="entry name" value="CILIA AND FLAGELLA-ASSOCIATED PROTEIN 58"/>
    <property type="match status" value="1"/>
</dbReference>
<dbReference type="Pfam" id="PF25787">
    <property type="entry name" value="HTH_SB"/>
    <property type="match status" value="1"/>
</dbReference>
<dbReference type="Gene3D" id="1.10.10.10">
    <property type="entry name" value="Winged helix-like DNA-binding domain superfamily/Winged helix DNA-binding domain"/>
    <property type="match status" value="1"/>
</dbReference>
<accession>A0AAE0Q074</accession>
<dbReference type="InterPro" id="IPR043502">
    <property type="entry name" value="DNA/RNA_pol_sf"/>
</dbReference>
<dbReference type="SUPFAM" id="SSF46689">
    <property type="entry name" value="Homeodomain-like"/>
    <property type="match status" value="1"/>
</dbReference>
<dbReference type="InterPro" id="IPR043128">
    <property type="entry name" value="Rev_trsase/Diguanyl_cyclase"/>
</dbReference>
<dbReference type="GO" id="GO:0015074">
    <property type="term" value="P:DNA integration"/>
    <property type="evidence" value="ECO:0007669"/>
    <property type="project" value="InterPro"/>
</dbReference>
<sequence>MMEEKAKKPEMEEHSFEALEKEFQVVLNELVGEKNMEKFRVEYEKLITALKKSHENENRLMTKCRELKAEISSNSVKVETALKLSHEDQTTIMSLKKEIEKAWEMVDAAHEKEKATKEMIKNLQEEINTLTELVEQRAVSSTTEEQARGDLLKLKEQLTAERDELLSELVTLRDSFEKATNKQYEAEEANMKAQETILQLQQDIQVRQNECSRETRQKEKLEKELKQLRADVEAQQVEIKMLNAQCQRGNDEQQRLEQQLHEQKILNERVSKELEQLQVRNTKLQQENEQNLLSFEQLTYENSQRATELKYKRHLSTSSNSQTPNSTIAKTKELSKDTRNKIVDLHQAGKTESAIGKQLGVKKSTVGAIIRKWKTYKTTDNLPRFGAPCKISPCGVKMITRTVSKNPRTTRGDLVNDLQRAGTKVTKATISNTLRRQGLKSCSARRVPLLKPVHVRARLKFAREHLDDPEEDWENVIWVFFANYTCCNISKPNLSLSFLLYSSSKMEMAQKQTESDKKKIDELIREKDMLSKISYYIPNHSFLYLKCVLLQIQKKSNMIKAANATEKQLNLVKLHEQTKKTLDQEILNYRDEAQKQRKIIFQLEKERDRYINEASDLTQKVLSHMEDLKVQEMEIFEYKKKIAEAETKLKQQQNLYEAIRAERNNYSKNLLDAQHEIMDMKRKIKSMSQETGQLTEEIKSKEAALVKEHLEFQRIEKEKEALKAELQKMKQQAQETKQYMDNQEVEEQKLLKIIADADAEKVRQKKELDQGQQSKQGCPDFPLPRHFLQLFRSDPEVFPGQTKDIVSPARDIVSPACPGSSPVSLPGGACPEHLPRETSQRHPKQMPEPPQLSPFDVEEQRLYSELLPGDRAPYPIFKGAPRHPTEEAHFGRLYPGSYPFGHDPEPMTIIEASNSPPSEAPNGLPEFPRGRPIVLLHGLTKLLPDPSFCFRDHPGCSSLGLPCPPLCSRIAPTTGTRDLTATAPDGCVNNGGGEHGPLTLNVPNLPRDLVETLPKVISERDILGTQLVRRNDELSLLYEKIKIQQSILNKGEIQYNQRVEDIRLLKLEIRRLRREKTVLNKTVSNVEDLRYQYKSIGTVTKQENTKTSSSHVYASSSSAGQEVYHMQKELLKERARCQSLQEELENPMNVHRWRRLEASDPSTFELIQKIHSLQRRLITKSEEVVEKELLLQEKEKLYVELKHILARQPGPEAAEQVQIYQQTLREKTKQLKVLSSELNMYESQAQEYKYEIERLAGELQNVKKKYFMQKRKEQACRVPVARVKNLQSNSSRLLRRSRIHPELREIIVRQGAIIRSYQDQRADMQAQLSRVAIASPRDPPPTHGEVFEYPAGGKDISVRLMELRQGSEAAADYAIRFRTLAAQSGGERRGSVGRLSAPWRGYIGVVTGSRPHSAIHAPGAAAGFFFVGKKDGGLRGPFIDYRGLNAVTIRYPYPLPLVPAALEQLRGARVFTKLDLRILRDAFLAPTNAPAVFQALINEVFPGACWEEVSSPTSTTSWCTRPPWRSM</sequence>
<organism evidence="7 8">
    <name type="scientific">Hemibagrus guttatus</name>
    <dbReference type="NCBI Taxonomy" id="175788"/>
    <lineage>
        <taxon>Eukaryota</taxon>
        <taxon>Metazoa</taxon>
        <taxon>Chordata</taxon>
        <taxon>Craniata</taxon>
        <taxon>Vertebrata</taxon>
        <taxon>Euteleostomi</taxon>
        <taxon>Actinopterygii</taxon>
        <taxon>Neopterygii</taxon>
        <taxon>Teleostei</taxon>
        <taxon>Ostariophysi</taxon>
        <taxon>Siluriformes</taxon>
        <taxon>Bagridae</taxon>
        <taxon>Hemibagrus</taxon>
    </lineage>
</organism>
<evidence type="ECO:0000313" key="7">
    <source>
        <dbReference type="EMBL" id="KAK3511177.1"/>
    </source>
</evidence>
<keyword evidence="1 2" id="KW-0175">Coiled coil</keyword>
<evidence type="ECO:0000256" key="1">
    <source>
        <dbReference type="ARBA" id="ARBA00023054"/>
    </source>
</evidence>
<dbReference type="Gene3D" id="3.10.10.10">
    <property type="entry name" value="HIV Type 1 Reverse Transcriptase, subunit A, domain 1"/>
    <property type="match status" value="1"/>
</dbReference>
<dbReference type="EMBL" id="JAUCMX010000025">
    <property type="protein sequence ID" value="KAK3511177.1"/>
    <property type="molecule type" value="Genomic_DNA"/>
</dbReference>
<dbReference type="InterPro" id="IPR036388">
    <property type="entry name" value="WH-like_DNA-bd_sf"/>
</dbReference>
<dbReference type="SUPFAM" id="SSF56672">
    <property type="entry name" value="DNA/RNA polymerases"/>
    <property type="match status" value="1"/>
</dbReference>
<dbReference type="InterPro" id="IPR049270">
    <property type="entry name" value="CFAP58_CC"/>
</dbReference>
<dbReference type="GO" id="GO:0003677">
    <property type="term" value="F:DNA binding"/>
    <property type="evidence" value="ECO:0007669"/>
    <property type="project" value="InterPro"/>
</dbReference>
<feature type="domain" description="Cilia- and flagella-associated protein 58 central coiled coil" evidence="5">
    <location>
        <begin position="556"/>
        <end position="771"/>
    </location>
</feature>
<feature type="domain" description="Sleeping Beauty transposase HTH" evidence="6">
    <location>
        <begin position="329"/>
        <end position="379"/>
    </location>
</feature>
<dbReference type="GO" id="GO:0005856">
    <property type="term" value="C:cytoskeleton"/>
    <property type="evidence" value="ECO:0007669"/>
    <property type="project" value="TreeGrafter"/>
</dbReference>
<feature type="coiled-coil region" evidence="2">
    <location>
        <begin position="1217"/>
        <end position="1265"/>
    </location>
</feature>
<evidence type="ECO:0000313" key="8">
    <source>
        <dbReference type="Proteomes" id="UP001274896"/>
    </source>
</evidence>
<dbReference type="GO" id="GO:0006313">
    <property type="term" value="P:DNA transposition"/>
    <property type="evidence" value="ECO:0007669"/>
    <property type="project" value="InterPro"/>
</dbReference>
<feature type="region of interest" description="Disordered" evidence="3">
    <location>
        <begin position="817"/>
        <end position="853"/>
    </location>
</feature>
<gene>
    <name evidence="7" type="ORF">QTP70_032222</name>
</gene>
<comment type="caution">
    <text evidence="7">The sequence shown here is derived from an EMBL/GenBank/DDBJ whole genome shotgun (WGS) entry which is preliminary data.</text>
</comment>
<evidence type="ECO:0000256" key="2">
    <source>
        <dbReference type="SAM" id="Coils"/>
    </source>
</evidence>
<evidence type="ECO:0000259" key="6">
    <source>
        <dbReference type="Pfam" id="PF25787"/>
    </source>
</evidence>
<keyword evidence="8" id="KW-1185">Reference proteome</keyword>
<feature type="domain" description="Cilia- and flagella-associated protein 58 central coiled coil" evidence="5">
    <location>
        <begin position="1013"/>
        <end position="1080"/>
    </location>
</feature>
<dbReference type="InterPro" id="IPR057667">
    <property type="entry name" value="HTH_SB"/>
</dbReference>
<dbReference type="InterPro" id="IPR009057">
    <property type="entry name" value="Homeodomain-like_sf"/>
</dbReference>